<reference evidence="6" key="1">
    <citation type="journal article" date="2019" name="Int. J. Syst. Evol. Microbiol.">
        <title>The Global Catalogue of Microorganisms (GCM) 10K type strain sequencing project: providing services to taxonomists for standard genome sequencing and annotation.</title>
        <authorList>
            <consortium name="The Broad Institute Genomics Platform"/>
            <consortium name="The Broad Institute Genome Sequencing Center for Infectious Disease"/>
            <person name="Wu L."/>
            <person name="Ma J."/>
        </authorList>
    </citation>
    <scope>NUCLEOTIDE SEQUENCE [LARGE SCALE GENOMIC DNA]</scope>
    <source>
        <strain evidence="6">JCM 18050</strain>
    </source>
</reference>
<dbReference type="InterPro" id="IPR003836">
    <property type="entry name" value="Glucokinase"/>
</dbReference>
<comment type="similarity">
    <text evidence="3 4">Belongs to the bacterial glucokinase family.</text>
</comment>
<dbReference type="Proteomes" id="UP001500171">
    <property type="component" value="Unassembled WGS sequence"/>
</dbReference>
<proteinExistence type="inferred from homology"/>
<keyword evidence="3" id="KW-0324">Glycolysis</keyword>
<keyword evidence="6" id="KW-1185">Reference proteome</keyword>
<organism evidence="5 6">
    <name type="scientific">Orbus sasakiae</name>
    <dbReference type="NCBI Taxonomy" id="1078475"/>
    <lineage>
        <taxon>Bacteria</taxon>
        <taxon>Pseudomonadati</taxon>
        <taxon>Pseudomonadota</taxon>
        <taxon>Gammaproteobacteria</taxon>
        <taxon>Orbales</taxon>
        <taxon>Orbaceae</taxon>
        <taxon>Orbus</taxon>
    </lineage>
</organism>
<evidence type="ECO:0000256" key="3">
    <source>
        <dbReference type="HAMAP-Rule" id="MF_00524"/>
    </source>
</evidence>
<keyword evidence="3" id="KW-0067">ATP-binding</keyword>
<gene>
    <name evidence="3 5" type="primary">glk</name>
    <name evidence="5" type="ORF">GCM10023211_06730</name>
</gene>
<dbReference type="NCBIfam" id="NF001416">
    <property type="entry name" value="PRK00292.1-3"/>
    <property type="match status" value="1"/>
</dbReference>
<dbReference type="EC" id="2.7.1.2" evidence="3"/>
<dbReference type="Pfam" id="PF02685">
    <property type="entry name" value="Glucokinase"/>
    <property type="match status" value="1"/>
</dbReference>
<dbReference type="RefSeq" id="WP_345488810.1">
    <property type="nucleotide sequence ID" value="NZ_BAABHY010000001.1"/>
</dbReference>
<evidence type="ECO:0000256" key="4">
    <source>
        <dbReference type="RuleBase" id="RU004046"/>
    </source>
</evidence>
<dbReference type="PANTHER" id="PTHR47690">
    <property type="entry name" value="GLUCOKINASE"/>
    <property type="match status" value="1"/>
</dbReference>
<name>A0ABP9N3B0_9GAMM</name>
<protein>
    <recommendedName>
        <fullName evidence="3">Glucokinase</fullName>
        <ecNumber evidence="3">2.7.1.2</ecNumber>
    </recommendedName>
    <alternativeName>
        <fullName evidence="3">Glucose kinase</fullName>
    </alternativeName>
</protein>
<dbReference type="Gene3D" id="3.40.367.20">
    <property type="match status" value="1"/>
</dbReference>
<evidence type="ECO:0000256" key="1">
    <source>
        <dbReference type="ARBA" id="ARBA00022679"/>
    </source>
</evidence>
<feature type="binding site" evidence="3">
    <location>
        <begin position="7"/>
        <end position="12"/>
    </location>
    <ligand>
        <name>ATP</name>
        <dbReference type="ChEBI" id="CHEBI:30616"/>
    </ligand>
</feature>
<comment type="catalytic activity">
    <reaction evidence="3">
        <text>D-glucose + ATP = D-glucose 6-phosphate + ADP + H(+)</text>
        <dbReference type="Rhea" id="RHEA:17825"/>
        <dbReference type="ChEBI" id="CHEBI:4167"/>
        <dbReference type="ChEBI" id="CHEBI:15378"/>
        <dbReference type="ChEBI" id="CHEBI:30616"/>
        <dbReference type="ChEBI" id="CHEBI:61548"/>
        <dbReference type="ChEBI" id="CHEBI:456216"/>
        <dbReference type="EC" id="2.7.1.2"/>
    </reaction>
</comment>
<comment type="subcellular location">
    <subcellularLocation>
        <location evidence="3">Cytoplasm</location>
    </subcellularLocation>
</comment>
<dbReference type="InterPro" id="IPR043129">
    <property type="entry name" value="ATPase_NBD"/>
</dbReference>
<keyword evidence="3" id="KW-0963">Cytoplasm</keyword>
<evidence type="ECO:0000256" key="2">
    <source>
        <dbReference type="ARBA" id="ARBA00022777"/>
    </source>
</evidence>
<dbReference type="EMBL" id="BAABHY010000001">
    <property type="protein sequence ID" value="GAA5106652.1"/>
    <property type="molecule type" value="Genomic_DNA"/>
</dbReference>
<evidence type="ECO:0000313" key="6">
    <source>
        <dbReference type="Proteomes" id="UP001500171"/>
    </source>
</evidence>
<dbReference type="PANTHER" id="PTHR47690:SF1">
    <property type="entry name" value="GLUCOKINASE"/>
    <property type="match status" value="1"/>
</dbReference>
<dbReference type="InterPro" id="IPR050201">
    <property type="entry name" value="Bacterial_glucokinase"/>
</dbReference>
<dbReference type="NCBIfam" id="TIGR00749">
    <property type="entry name" value="glk"/>
    <property type="match status" value="1"/>
</dbReference>
<keyword evidence="3" id="KW-0547">Nucleotide-binding</keyword>
<dbReference type="SUPFAM" id="SSF53067">
    <property type="entry name" value="Actin-like ATPase domain"/>
    <property type="match status" value="1"/>
</dbReference>
<dbReference type="HAMAP" id="MF_00524">
    <property type="entry name" value="Glucokinase"/>
    <property type="match status" value="1"/>
</dbReference>
<accession>A0ABP9N3B0</accession>
<sequence>MEQLLVADIGGTNARFALFDKSNKTLSNIEKFTINDDTCLKQLIENYLKTCEANIDYACLALACPIEGDHVTMTNNHIEFSRRELQSALQLKHLSVINDFTAVAMSVPALRAEDVKKIGGDKPDTHYPIAIYGAGTGLGVAHLLKTEKRWLSLSGEGGHVELPMTTPQEDQLLDTLRKKFTRVSAERFLSGNGLINIYQALLEINHADKSELSPSEIVDNALNDRCPLCQQTLKLFCTFMGRFGGNLALTMNTKGGVYIAGGIVPRFIDYLMQSEFRHHFENKGRMSYLLKTIPVYVIVHPDPGLLGAGMYLMQDIA</sequence>
<keyword evidence="1 3" id="KW-0808">Transferase</keyword>
<keyword evidence="2 3" id="KW-0418">Kinase</keyword>
<dbReference type="Gene3D" id="3.30.420.40">
    <property type="match status" value="1"/>
</dbReference>
<evidence type="ECO:0000313" key="5">
    <source>
        <dbReference type="EMBL" id="GAA5106652.1"/>
    </source>
</evidence>
<comment type="caution">
    <text evidence="5">The sequence shown here is derived from an EMBL/GenBank/DDBJ whole genome shotgun (WGS) entry which is preliminary data.</text>
</comment>
<dbReference type="CDD" id="cd24008">
    <property type="entry name" value="ASKHA_NBD_GLK"/>
    <property type="match status" value="1"/>
</dbReference>